<dbReference type="InterPro" id="IPR000531">
    <property type="entry name" value="Beta-barrel_TonB"/>
</dbReference>
<comment type="similarity">
    <text evidence="11 12">Belongs to the TonB-dependent receptor family.</text>
</comment>
<evidence type="ECO:0000256" key="11">
    <source>
        <dbReference type="PROSITE-ProRule" id="PRU01360"/>
    </source>
</evidence>
<evidence type="ECO:0000259" key="13">
    <source>
        <dbReference type="Pfam" id="PF00593"/>
    </source>
</evidence>
<dbReference type="InterPro" id="IPR039426">
    <property type="entry name" value="TonB-dep_rcpt-like"/>
</dbReference>
<evidence type="ECO:0000256" key="9">
    <source>
        <dbReference type="ARBA" id="ARBA00023136"/>
    </source>
</evidence>
<sequence>MLGGLALSLAATGVDAAEARYRLSIPQKPYADALIDLGVQANVSVIGTSACGSGGMTGLVGILTLDEALGRLLEGAPCAYRILDPRTVRIGPPPPPKPTEPPPRPPTLVTELLVTATKRPASSATLPAAVSVVSREQVEMTGAADVLTLTGQVAGVLTTNLGPGRDKLILRGLSDGAFTGRARSTVGTYLDDAPINYNAPDPDLQLVDLERIEVIRGPQGALYGSGSISGVFRIVPRKPDMSGFAFGAAGQAAYTEGGSDSYEIEGYGNIPLVQDHAALRVVGYRDQQGGYIDNRALRLSNVDRTTREGGRIALRLQPSDDWQLDLSGTAQRLRLADTQYTTPDAGPTGRATRVREGHKNDFAVGAATLRGELGWATFRSSVSYIEHTFSSQYDASQILGDFLRADPSDIGVYLERTGINMVSQDTVLRSSRVGPVTWLVGVYSMVSIEKSPSSIDVQSNRGTLQRVYTEKRRDRLNEGAVYGEITYAFAPGWQLAAGGRLFNTDVHTESGLVAKMPGVSRSLRNKRHFDGFLPKVSLQREISSGVVYGLFSEGYRPGGFNTGGFNYPFLIASRAYFDPDRLRNYELGFKTRLFDRRLSLRSAAFFDRWTKIQTDQYRPSGLAYTANVGNADIKGLETELAYEFDFGLSLQANAIFASSRVRQTNPDFAQALISGLPSAPRFSGGVLAVYQHPLPHDLSLRLVGETNYIGRSQLSFDARQEADMGQYTNTRFSAEVAGKSWNATVFISNPFDVAGDTFAYGNPFTFGTKRQSTPQRPRTIGVRLAANY</sequence>
<comment type="caution">
    <text evidence="15">The sequence shown here is derived from an EMBL/GenBank/DDBJ whole genome shotgun (WGS) entry which is preliminary data.</text>
</comment>
<feature type="domain" description="TonB-dependent receptor plug" evidence="14">
    <location>
        <begin position="125"/>
        <end position="231"/>
    </location>
</feature>
<evidence type="ECO:0000313" key="16">
    <source>
        <dbReference type="Proteomes" id="UP000249254"/>
    </source>
</evidence>
<evidence type="ECO:0000259" key="14">
    <source>
        <dbReference type="Pfam" id="PF07715"/>
    </source>
</evidence>
<dbReference type="Gene3D" id="3.55.50.30">
    <property type="match status" value="1"/>
</dbReference>
<evidence type="ECO:0000256" key="4">
    <source>
        <dbReference type="ARBA" id="ARBA00022496"/>
    </source>
</evidence>
<dbReference type="InterPro" id="IPR012910">
    <property type="entry name" value="Plug_dom"/>
</dbReference>
<evidence type="ECO:0000256" key="7">
    <source>
        <dbReference type="ARBA" id="ARBA00023065"/>
    </source>
</evidence>
<keyword evidence="4" id="KW-0410">Iron transport</keyword>
<keyword evidence="3 11" id="KW-1134">Transmembrane beta strand</keyword>
<dbReference type="PROSITE" id="PS52016">
    <property type="entry name" value="TONB_DEPENDENT_REC_3"/>
    <property type="match status" value="1"/>
</dbReference>
<keyword evidence="10 11" id="KW-0998">Cell outer membrane</keyword>
<reference evidence="16" key="1">
    <citation type="submission" date="2018-05" db="EMBL/GenBank/DDBJ databases">
        <authorList>
            <person name="Li X."/>
        </authorList>
    </citation>
    <scope>NUCLEOTIDE SEQUENCE [LARGE SCALE GENOMIC DNA]</scope>
    <source>
        <strain evidence="16">LX32</strain>
    </source>
</reference>
<dbReference type="Pfam" id="PF00593">
    <property type="entry name" value="TonB_dep_Rec_b-barrel"/>
    <property type="match status" value="1"/>
</dbReference>
<keyword evidence="8 12" id="KW-0798">TonB box</keyword>
<evidence type="ECO:0000256" key="8">
    <source>
        <dbReference type="ARBA" id="ARBA00023077"/>
    </source>
</evidence>
<dbReference type="PANTHER" id="PTHR32552:SF81">
    <property type="entry name" value="TONB-DEPENDENT OUTER MEMBRANE RECEPTOR"/>
    <property type="match status" value="1"/>
</dbReference>
<dbReference type="SUPFAM" id="SSF56935">
    <property type="entry name" value="Porins"/>
    <property type="match status" value="1"/>
</dbReference>
<protein>
    <submittedName>
        <fullName evidence="15">TonB-dependent receptor</fullName>
    </submittedName>
</protein>
<dbReference type="Pfam" id="PF07715">
    <property type="entry name" value="Plug"/>
    <property type="match status" value="1"/>
</dbReference>
<keyword evidence="9 11" id="KW-0472">Membrane</keyword>
<dbReference type="Proteomes" id="UP000249254">
    <property type="component" value="Unassembled WGS sequence"/>
</dbReference>
<keyword evidence="15" id="KW-0675">Receptor</keyword>
<keyword evidence="5 11" id="KW-0812">Transmembrane</keyword>
<evidence type="ECO:0000313" key="15">
    <source>
        <dbReference type="EMBL" id="RAK54844.1"/>
    </source>
</evidence>
<organism evidence="15 16">
    <name type="scientific">Phenylobacterium soli</name>
    <dbReference type="NCBI Taxonomy" id="2170551"/>
    <lineage>
        <taxon>Bacteria</taxon>
        <taxon>Pseudomonadati</taxon>
        <taxon>Pseudomonadota</taxon>
        <taxon>Alphaproteobacteria</taxon>
        <taxon>Caulobacterales</taxon>
        <taxon>Caulobacteraceae</taxon>
        <taxon>Phenylobacterium</taxon>
    </lineage>
</organism>
<name>A0A328AN41_9CAUL</name>
<evidence type="ECO:0000256" key="10">
    <source>
        <dbReference type="ARBA" id="ARBA00023237"/>
    </source>
</evidence>
<evidence type="ECO:0000256" key="3">
    <source>
        <dbReference type="ARBA" id="ARBA00022452"/>
    </source>
</evidence>
<dbReference type="GO" id="GO:0009279">
    <property type="term" value="C:cell outer membrane"/>
    <property type="evidence" value="ECO:0007669"/>
    <property type="project" value="UniProtKB-SubCell"/>
</dbReference>
<keyword evidence="16" id="KW-1185">Reference proteome</keyword>
<feature type="domain" description="TonB-dependent receptor-like beta-barrel" evidence="13">
    <location>
        <begin position="283"/>
        <end position="746"/>
    </location>
</feature>
<dbReference type="Gene3D" id="2.40.170.20">
    <property type="entry name" value="TonB-dependent receptor, beta-barrel domain"/>
    <property type="match status" value="1"/>
</dbReference>
<evidence type="ECO:0000256" key="1">
    <source>
        <dbReference type="ARBA" id="ARBA00004571"/>
    </source>
</evidence>
<evidence type="ECO:0000256" key="5">
    <source>
        <dbReference type="ARBA" id="ARBA00022692"/>
    </source>
</evidence>
<proteinExistence type="inferred from homology"/>
<gene>
    <name evidence="15" type="ORF">DJ017_10060</name>
</gene>
<dbReference type="OrthoDB" id="9760333at2"/>
<dbReference type="PANTHER" id="PTHR32552">
    <property type="entry name" value="FERRICHROME IRON RECEPTOR-RELATED"/>
    <property type="match status" value="1"/>
</dbReference>
<keyword evidence="2 11" id="KW-0813">Transport</keyword>
<evidence type="ECO:0000256" key="12">
    <source>
        <dbReference type="RuleBase" id="RU003357"/>
    </source>
</evidence>
<evidence type="ECO:0000256" key="2">
    <source>
        <dbReference type="ARBA" id="ARBA00022448"/>
    </source>
</evidence>
<dbReference type="EMBL" id="QFYQ01000001">
    <property type="protein sequence ID" value="RAK54844.1"/>
    <property type="molecule type" value="Genomic_DNA"/>
</dbReference>
<accession>A0A328AN41</accession>
<dbReference type="GO" id="GO:0006826">
    <property type="term" value="P:iron ion transport"/>
    <property type="evidence" value="ECO:0007669"/>
    <property type="project" value="UniProtKB-KW"/>
</dbReference>
<dbReference type="AlphaFoldDB" id="A0A328AN41"/>
<comment type="subcellular location">
    <subcellularLocation>
        <location evidence="1 11">Cell outer membrane</location>
        <topology evidence="1 11">Multi-pass membrane protein</topology>
    </subcellularLocation>
</comment>
<dbReference type="InterPro" id="IPR036942">
    <property type="entry name" value="Beta-barrel_TonB_sf"/>
</dbReference>
<evidence type="ECO:0000256" key="6">
    <source>
        <dbReference type="ARBA" id="ARBA00023004"/>
    </source>
</evidence>
<keyword evidence="7" id="KW-0406">Ion transport</keyword>
<dbReference type="RefSeq" id="WP_111528594.1">
    <property type="nucleotide sequence ID" value="NZ_JBHRSG010000004.1"/>
</dbReference>
<keyword evidence="6" id="KW-0408">Iron</keyword>